<reference evidence="2" key="2">
    <citation type="submission" date="2016-02" db="EMBL/GenBank/DDBJ databases">
        <authorList>
            <person name="Teng J.L."/>
            <person name="Yang Y."/>
            <person name="Huang Y."/>
            <person name="Guo F."/>
            <person name="Wei W."/>
            <person name="Chen J.H."/>
            <person name="Wong S.Y."/>
            <person name="Lau S.K."/>
            <person name="Woo P.C."/>
        </authorList>
    </citation>
    <scope>NUCLEOTIDE SEQUENCE</scope>
    <source>
        <strain evidence="2">JCM 15929</strain>
    </source>
</reference>
<evidence type="ECO:0000313" key="1">
    <source>
        <dbReference type="EMBL" id="KXO98978.1"/>
    </source>
</evidence>
<name>A0A138AUB1_9ACTN</name>
<reference evidence="1 4" key="3">
    <citation type="submission" date="2016-02" db="EMBL/GenBank/DDBJ databases">
        <authorList>
            <person name="Teng J.L."/>
            <person name="Tang Y."/>
            <person name="Huang Y."/>
            <person name="Guo F."/>
            <person name="Wei W."/>
            <person name="Chen J.H."/>
            <person name="Wong S.Y."/>
            <person name="Lau S.K."/>
            <person name="Woo P.C."/>
        </authorList>
    </citation>
    <scope>NUCLEOTIDE SEQUENCE [LARGE SCALE GENOMIC DNA]</scope>
    <source>
        <strain evidence="1 4">JCM 13375</strain>
    </source>
</reference>
<dbReference type="OrthoDB" id="3759563at2"/>
<comment type="caution">
    <text evidence="2">The sequence shown here is derived from an EMBL/GenBank/DDBJ whole genome shotgun (WGS) entry which is preliminary data.</text>
</comment>
<evidence type="ECO:0000313" key="4">
    <source>
        <dbReference type="Proteomes" id="UP000070409"/>
    </source>
</evidence>
<gene>
    <name evidence="2" type="ORF">AXK60_22350</name>
    <name evidence="1" type="ORF">AXK61_18740</name>
</gene>
<evidence type="ECO:0000313" key="3">
    <source>
        <dbReference type="Proteomes" id="UP000070258"/>
    </source>
</evidence>
<protein>
    <submittedName>
        <fullName evidence="2">Uncharacterized protein</fullName>
    </submittedName>
</protein>
<dbReference type="EMBL" id="LSRE01000011">
    <property type="protein sequence ID" value="KXO98978.1"/>
    <property type="molecule type" value="Genomic_DNA"/>
</dbReference>
<organism evidence="2 3">
    <name type="scientific">Tsukamurella pseudospumae</name>
    <dbReference type="NCBI Taxonomy" id="239498"/>
    <lineage>
        <taxon>Bacteria</taxon>
        <taxon>Bacillati</taxon>
        <taxon>Actinomycetota</taxon>
        <taxon>Actinomycetes</taxon>
        <taxon>Mycobacteriales</taxon>
        <taxon>Tsukamurellaceae</taxon>
        <taxon>Tsukamurella</taxon>
    </lineage>
</organism>
<reference evidence="3" key="1">
    <citation type="submission" date="2016-02" db="EMBL/GenBank/DDBJ databases">
        <authorList>
            <person name="Wen L."/>
            <person name="He K."/>
            <person name="Yang H."/>
        </authorList>
    </citation>
    <scope>NUCLEOTIDE SEQUENCE [LARGE SCALE GENOMIC DNA]</scope>
    <source>
        <strain evidence="3">JCM 15929</strain>
    </source>
</reference>
<dbReference type="STRING" id="239498.AXK60_22350"/>
<dbReference type="Proteomes" id="UP000070258">
    <property type="component" value="Unassembled WGS sequence"/>
</dbReference>
<proteinExistence type="predicted"/>
<accession>A0A138AUB1</accession>
<dbReference type="Proteomes" id="UP000070409">
    <property type="component" value="Unassembled WGS sequence"/>
</dbReference>
<dbReference type="RefSeq" id="WP_068570280.1">
    <property type="nucleotide sequence ID" value="NZ_LSRE01000011.1"/>
</dbReference>
<dbReference type="EMBL" id="LSRF01000008">
    <property type="protein sequence ID" value="KXP14003.1"/>
    <property type="molecule type" value="Genomic_DNA"/>
</dbReference>
<evidence type="ECO:0000313" key="2">
    <source>
        <dbReference type="EMBL" id="KXP14003.1"/>
    </source>
</evidence>
<keyword evidence="4" id="KW-1185">Reference proteome</keyword>
<sequence>MIDDLTARLLEAQIAFARKQLRDNAFHALVIEEVDNTLAVASDLTLAEAVTPAMIKAVAAKYAVQVPVEGAIPELVGEIAGRLYRHTVNDTTRLDEVIDSRSFEELLSTVTEMDLTRRVLQVLSESPVTEDAVASVLHAAASSAADDATRALARNAVTRTVAGAATRALRPALPALGQRADAAARRGVRFALRRVAADGDETLADAVRDFWRAHRSNSVAEYRGVLTDADVEDVVVLIFEFWRTFRDTDYFRALLDEGIDHVFDKYGDASLYELLAELGVGREDMIEEALRFGPPVLATLDERGVIEDLLRRRLTPFFESDEYRAAIEPRP</sequence>
<dbReference type="AlphaFoldDB" id="A0A138AUB1"/>